<keyword evidence="2" id="KW-1003">Cell membrane</keyword>
<dbReference type="Proteomes" id="UP001652740">
    <property type="component" value="Unplaced"/>
</dbReference>
<evidence type="ECO:0000256" key="9">
    <source>
        <dbReference type="SAM" id="SignalP"/>
    </source>
</evidence>
<comment type="subcellular location">
    <subcellularLocation>
        <location evidence="1">Cell membrane</location>
        <topology evidence="1">Multi-pass membrane protein</topology>
    </subcellularLocation>
</comment>
<dbReference type="GeneID" id="113521838"/>
<evidence type="ECO:0000256" key="3">
    <source>
        <dbReference type="ARBA" id="ARBA00022692"/>
    </source>
</evidence>
<feature type="transmembrane region" description="Helical" evidence="8">
    <location>
        <begin position="606"/>
        <end position="627"/>
    </location>
</feature>
<keyword evidence="3 8" id="KW-0812">Transmembrane</keyword>
<organism evidence="10 11">
    <name type="scientific">Galleria mellonella</name>
    <name type="common">Greater wax moth</name>
    <dbReference type="NCBI Taxonomy" id="7137"/>
    <lineage>
        <taxon>Eukaryota</taxon>
        <taxon>Metazoa</taxon>
        <taxon>Ecdysozoa</taxon>
        <taxon>Arthropoda</taxon>
        <taxon>Hexapoda</taxon>
        <taxon>Insecta</taxon>
        <taxon>Pterygota</taxon>
        <taxon>Neoptera</taxon>
        <taxon>Endopterygota</taxon>
        <taxon>Lepidoptera</taxon>
        <taxon>Glossata</taxon>
        <taxon>Ditrysia</taxon>
        <taxon>Pyraloidea</taxon>
        <taxon>Pyralidae</taxon>
        <taxon>Galleriinae</taxon>
        <taxon>Galleria</taxon>
    </lineage>
</organism>
<evidence type="ECO:0000256" key="8">
    <source>
        <dbReference type="SAM" id="Phobius"/>
    </source>
</evidence>
<evidence type="ECO:0000313" key="11">
    <source>
        <dbReference type="RefSeq" id="XP_052755829.1"/>
    </source>
</evidence>
<feature type="transmembrane region" description="Helical" evidence="8">
    <location>
        <begin position="382"/>
        <end position="403"/>
    </location>
</feature>
<proteinExistence type="predicted"/>
<feature type="transmembrane region" description="Helical" evidence="8">
    <location>
        <begin position="353"/>
        <end position="370"/>
    </location>
</feature>
<keyword evidence="7" id="KW-0325">Glycoprotein</keyword>
<keyword evidence="10" id="KW-1185">Reference proteome</keyword>
<evidence type="ECO:0000256" key="4">
    <source>
        <dbReference type="ARBA" id="ARBA00022989"/>
    </source>
</evidence>
<keyword evidence="5 8" id="KW-0472">Membrane</keyword>
<keyword evidence="6" id="KW-0675">Receptor</keyword>
<dbReference type="PANTHER" id="PTHR42643">
    <property type="entry name" value="IONOTROPIC RECEPTOR 20A-RELATED"/>
    <property type="match status" value="1"/>
</dbReference>
<keyword evidence="4 8" id="KW-1133">Transmembrane helix</keyword>
<protein>
    <submittedName>
        <fullName evidence="11">Uncharacterized protein LOC113521838 isoform X1</fullName>
    </submittedName>
</protein>
<dbReference type="InterPro" id="IPR052192">
    <property type="entry name" value="Insect_Ionotropic_Sensory_Rcpt"/>
</dbReference>
<keyword evidence="9" id="KW-0732">Signal</keyword>
<dbReference type="RefSeq" id="XP_052755829.1">
    <property type="nucleotide sequence ID" value="XM_052899869.1"/>
</dbReference>
<evidence type="ECO:0000313" key="10">
    <source>
        <dbReference type="Proteomes" id="UP001652740"/>
    </source>
</evidence>
<sequence>MKSSTNCALLCTVLCLAIVSNAYKFIKTRNDNSICIIKPLPNTHTTIIVKLDDDDLIITKCYQLEITTPLMVFKGDKVLYNLLHKKQKLFLYSKPNIIIISTIEMLLNNSIFEMSLQSHWSLMHLIITNTNINCKQSETNSDFLSMMERFLNDLWHRYQLVYALIEFPLACPKRFITFDGNKRPNDNLYNRTITVIEEKDLEETLKKSQNRLSDGFPLKINIFERFPTTFTKCKKIYNYIKFNINITNGFCGMDALIMHDFIKTFKFNVTFVSNEEINKYGYVVAGHASGSLGGVIRREIDISFNSRFLVKYTESGFDFLSYVAADSLCALTQIPNVVPLWKYPINMYNYKQWMFIIFIFMILGVVKWLFSKCFNWITGEKLHGPQIYIIETVWSAMFGFFLIKKIRRCIFIAMCLLISIVLSAMYQGHVNYMFTTIRRYDRMRTLQDLCESNMPLYTSPAMLILLGADTIDESTSNTMKTILKHVKLYPEDPNFRADPVTTATLQRRSDINLEIIENYTDKDGRPFLYVIDECFCNLYLSYIVKSEFLFTSQIRGFMMRMVEAGLPEKYYKWTRYTLRLGDIIQNPISEPRFFTKITLKEQRIPFALLLCGYIVSILLFIIEKWCYYRTIKTKSKK</sequence>
<evidence type="ECO:0000256" key="1">
    <source>
        <dbReference type="ARBA" id="ARBA00004651"/>
    </source>
</evidence>
<feature type="signal peptide" evidence="9">
    <location>
        <begin position="1"/>
        <end position="22"/>
    </location>
</feature>
<evidence type="ECO:0000256" key="2">
    <source>
        <dbReference type="ARBA" id="ARBA00022475"/>
    </source>
</evidence>
<reference evidence="11" key="1">
    <citation type="submission" date="2025-08" db="UniProtKB">
        <authorList>
            <consortium name="RefSeq"/>
        </authorList>
    </citation>
    <scope>IDENTIFICATION</scope>
    <source>
        <tissue evidence="11">Whole larvae</tissue>
    </source>
</reference>
<feature type="chain" id="PRO_5047277646" evidence="9">
    <location>
        <begin position="23"/>
        <end position="637"/>
    </location>
</feature>
<dbReference type="PANTHER" id="PTHR42643:SF38">
    <property type="entry name" value="IONOTROPIC RECEPTOR 100A"/>
    <property type="match status" value="1"/>
</dbReference>
<evidence type="ECO:0000256" key="6">
    <source>
        <dbReference type="ARBA" id="ARBA00023170"/>
    </source>
</evidence>
<feature type="transmembrane region" description="Helical" evidence="8">
    <location>
        <begin position="410"/>
        <end position="428"/>
    </location>
</feature>
<name>A0ABM3MX24_GALME</name>
<evidence type="ECO:0000256" key="7">
    <source>
        <dbReference type="ARBA" id="ARBA00023180"/>
    </source>
</evidence>
<gene>
    <name evidence="11" type="primary">LOC113521838</name>
</gene>
<evidence type="ECO:0000256" key="5">
    <source>
        <dbReference type="ARBA" id="ARBA00023136"/>
    </source>
</evidence>
<accession>A0ABM3MX24</accession>